<evidence type="ECO:0000256" key="1">
    <source>
        <dbReference type="SAM" id="Phobius"/>
    </source>
</evidence>
<proteinExistence type="predicted"/>
<keyword evidence="1" id="KW-0812">Transmembrane</keyword>
<gene>
    <name evidence="2" type="ORF">S01H1_19523</name>
</gene>
<keyword evidence="1" id="KW-0472">Membrane</keyword>
<sequence>SHDSGGSLNSYFDDASLELVPEPKRMILLAAGLLGLFVLGRRRRS</sequence>
<dbReference type="EMBL" id="BARS01010553">
    <property type="protein sequence ID" value="GAF94864.1"/>
    <property type="molecule type" value="Genomic_DNA"/>
</dbReference>
<keyword evidence="1" id="KW-1133">Transmembrane helix</keyword>
<evidence type="ECO:0008006" key="3">
    <source>
        <dbReference type="Google" id="ProtNLM"/>
    </source>
</evidence>
<name>X0TNR3_9ZZZZ</name>
<comment type="caution">
    <text evidence="2">The sequence shown here is derived from an EMBL/GenBank/DDBJ whole genome shotgun (WGS) entry which is preliminary data.</text>
</comment>
<protein>
    <recommendedName>
        <fullName evidence="3">PEP-CTERM protein-sorting domain-containing protein</fullName>
    </recommendedName>
</protein>
<dbReference type="NCBIfam" id="TIGR02595">
    <property type="entry name" value="PEP_CTERM"/>
    <property type="match status" value="1"/>
</dbReference>
<reference evidence="2" key="1">
    <citation type="journal article" date="2014" name="Front. Microbiol.">
        <title>High frequency of phylogenetically diverse reductive dehalogenase-homologous genes in deep subseafloor sedimentary metagenomes.</title>
        <authorList>
            <person name="Kawai M."/>
            <person name="Futagami T."/>
            <person name="Toyoda A."/>
            <person name="Takaki Y."/>
            <person name="Nishi S."/>
            <person name="Hori S."/>
            <person name="Arai W."/>
            <person name="Tsubouchi T."/>
            <person name="Morono Y."/>
            <person name="Uchiyama I."/>
            <person name="Ito T."/>
            <person name="Fujiyama A."/>
            <person name="Inagaki F."/>
            <person name="Takami H."/>
        </authorList>
    </citation>
    <scope>NUCLEOTIDE SEQUENCE</scope>
    <source>
        <strain evidence="2">Expedition CK06-06</strain>
    </source>
</reference>
<feature type="non-terminal residue" evidence="2">
    <location>
        <position position="1"/>
    </location>
</feature>
<dbReference type="AlphaFoldDB" id="X0TNR3"/>
<dbReference type="InterPro" id="IPR013424">
    <property type="entry name" value="Ice-binding_C"/>
</dbReference>
<feature type="transmembrane region" description="Helical" evidence="1">
    <location>
        <begin position="23"/>
        <end position="40"/>
    </location>
</feature>
<organism evidence="2">
    <name type="scientific">marine sediment metagenome</name>
    <dbReference type="NCBI Taxonomy" id="412755"/>
    <lineage>
        <taxon>unclassified sequences</taxon>
        <taxon>metagenomes</taxon>
        <taxon>ecological metagenomes</taxon>
    </lineage>
</organism>
<evidence type="ECO:0000313" key="2">
    <source>
        <dbReference type="EMBL" id="GAF94864.1"/>
    </source>
</evidence>
<accession>X0TNR3</accession>